<organism evidence="1 2">
    <name type="scientific">Candidatus Accumulibacter proximus</name>
    <dbReference type="NCBI Taxonomy" id="2954385"/>
    <lineage>
        <taxon>Bacteria</taxon>
        <taxon>Pseudomonadati</taxon>
        <taxon>Pseudomonadota</taxon>
        <taxon>Betaproteobacteria</taxon>
        <taxon>Candidatus Accumulibacter</taxon>
    </lineage>
</organism>
<evidence type="ECO:0000313" key="1">
    <source>
        <dbReference type="EMBL" id="MBK7675700.1"/>
    </source>
</evidence>
<protein>
    <submittedName>
        <fullName evidence="1">SRPBCC family protein</fullName>
    </submittedName>
</protein>
<reference evidence="1 2" key="1">
    <citation type="submission" date="2020-10" db="EMBL/GenBank/DDBJ databases">
        <title>Connecting structure to function with the recovery of over 1000 high-quality activated sludge metagenome-assembled genomes encoding full-length rRNA genes using long-read sequencing.</title>
        <authorList>
            <person name="Singleton C.M."/>
            <person name="Petriglieri F."/>
            <person name="Kristensen J.M."/>
            <person name="Kirkegaard R.H."/>
            <person name="Michaelsen T.Y."/>
            <person name="Andersen M.H."/>
            <person name="Karst S.M."/>
            <person name="Dueholm M.S."/>
            <person name="Nielsen P.H."/>
            <person name="Albertsen M."/>
        </authorList>
    </citation>
    <scope>NUCLEOTIDE SEQUENCE [LARGE SCALE GENOMIC DNA]</scope>
    <source>
        <strain evidence="1">EsbW_18-Q3-R4-48_BATAC.285</strain>
    </source>
</reference>
<dbReference type="AlphaFoldDB" id="A0A935PYG5"/>
<gene>
    <name evidence="1" type="ORF">IPJ27_13600</name>
</gene>
<dbReference type="Gene3D" id="3.30.530.20">
    <property type="match status" value="1"/>
</dbReference>
<comment type="caution">
    <text evidence="1">The sequence shown here is derived from an EMBL/GenBank/DDBJ whole genome shotgun (WGS) entry which is preliminary data.</text>
</comment>
<sequence>MTEYRLLTIWRIKAPLAKVYEAIQNSLSWPEWWPGAQKVEQTEAGDSNGINNVRNYAWQGEFPYLVEFSMRATRIEKLVAIEGAAEGDLEGIGRWHFSCKGAVSIVRYEWHVHSTLVWMNLIAPIARSMFIHNHMLVMTQGGEGLARLLGSPLLSQENIDLLAESDSPRGQFAGAEER</sequence>
<accession>A0A935PYG5</accession>
<proteinExistence type="predicted"/>
<dbReference type="SUPFAM" id="SSF55961">
    <property type="entry name" value="Bet v1-like"/>
    <property type="match status" value="1"/>
</dbReference>
<dbReference type="Proteomes" id="UP000697998">
    <property type="component" value="Unassembled WGS sequence"/>
</dbReference>
<evidence type="ECO:0000313" key="2">
    <source>
        <dbReference type="Proteomes" id="UP000697998"/>
    </source>
</evidence>
<dbReference type="EMBL" id="JADJMH010000013">
    <property type="protein sequence ID" value="MBK7675700.1"/>
    <property type="molecule type" value="Genomic_DNA"/>
</dbReference>
<dbReference type="CDD" id="cd07824">
    <property type="entry name" value="SRPBCC_6"/>
    <property type="match status" value="1"/>
</dbReference>
<dbReference type="InterPro" id="IPR023393">
    <property type="entry name" value="START-like_dom_sf"/>
</dbReference>
<name>A0A935PYG5_9PROT</name>